<evidence type="ECO:0000256" key="7">
    <source>
        <dbReference type="RuleBase" id="RU368020"/>
    </source>
</evidence>
<evidence type="ECO:0000256" key="5">
    <source>
        <dbReference type="ARBA" id="ARBA00023004"/>
    </source>
</evidence>
<keyword evidence="2 7" id="KW-0813">Transport</keyword>
<name>A0A8D5FE64_9BACT</name>
<dbReference type="InterPro" id="IPR001080">
    <property type="entry name" value="3Fe4S_ferredoxin"/>
</dbReference>
<dbReference type="GO" id="GO:0009055">
    <property type="term" value="F:electron transfer activity"/>
    <property type="evidence" value="ECO:0007669"/>
    <property type="project" value="UniProtKB-UniRule"/>
</dbReference>
<dbReference type="Pfam" id="PF13370">
    <property type="entry name" value="Fer4_13"/>
    <property type="match status" value="1"/>
</dbReference>
<dbReference type="InterPro" id="IPR051269">
    <property type="entry name" value="Fe-S_cluster_ET"/>
</dbReference>
<accession>A0A8D5FE64</accession>
<organism evidence="9 10">
    <name type="scientific">Desulfomarina profundi</name>
    <dbReference type="NCBI Taxonomy" id="2772557"/>
    <lineage>
        <taxon>Bacteria</taxon>
        <taxon>Pseudomonadati</taxon>
        <taxon>Thermodesulfobacteriota</taxon>
        <taxon>Desulfobulbia</taxon>
        <taxon>Desulfobulbales</taxon>
        <taxon>Desulfobulbaceae</taxon>
        <taxon>Desulfomarina</taxon>
    </lineage>
</organism>
<dbReference type="PROSITE" id="PS51379">
    <property type="entry name" value="4FE4S_FER_2"/>
    <property type="match status" value="1"/>
</dbReference>
<dbReference type="PRINTS" id="PR00352">
    <property type="entry name" value="3FE4SFRDOXIN"/>
</dbReference>
<keyword evidence="6 7" id="KW-0411">Iron-sulfur</keyword>
<keyword evidence="10" id="KW-1185">Reference proteome</keyword>
<evidence type="ECO:0000256" key="4">
    <source>
        <dbReference type="ARBA" id="ARBA00022982"/>
    </source>
</evidence>
<evidence type="ECO:0000313" key="9">
    <source>
        <dbReference type="EMBL" id="BCL59937.1"/>
    </source>
</evidence>
<dbReference type="GO" id="GO:0005506">
    <property type="term" value="F:iron ion binding"/>
    <property type="evidence" value="ECO:0007669"/>
    <property type="project" value="UniProtKB-UniRule"/>
</dbReference>
<evidence type="ECO:0000259" key="8">
    <source>
        <dbReference type="PROSITE" id="PS51379"/>
    </source>
</evidence>
<evidence type="ECO:0000313" key="10">
    <source>
        <dbReference type="Proteomes" id="UP000826725"/>
    </source>
</evidence>
<keyword evidence="5 7" id="KW-0408">Iron</keyword>
<evidence type="ECO:0000256" key="2">
    <source>
        <dbReference type="ARBA" id="ARBA00022448"/>
    </source>
</evidence>
<dbReference type="InterPro" id="IPR017896">
    <property type="entry name" value="4Fe4S_Fe-S-bd"/>
</dbReference>
<evidence type="ECO:0000256" key="1">
    <source>
        <dbReference type="ARBA" id="ARBA00003532"/>
    </source>
</evidence>
<dbReference type="PANTHER" id="PTHR36923:SF3">
    <property type="entry name" value="FERREDOXIN"/>
    <property type="match status" value="1"/>
</dbReference>
<dbReference type="KEGG" id="dbk:DGMP_06300"/>
<proteinExistence type="predicted"/>
<dbReference type="AlphaFoldDB" id="A0A8D5FE64"/>
<protein>
    <recommendedName>
        <fullName evidence="7">Ferredoxin</fullName>
    </recommendedName>
</protein>
<dbReference type="RefSeq" id="WP_228856114.1">
    <property type="nucleotide sequence ID" value="NZ_AP024086.1"/>
</dbReference>
<reference evidence="9" key="1">
    <citation type="submission" date="2020-09" db="EMBL/GenBank/DDBJ databases">
        <title>Desulfogranum mesoprofundum gen. nov., sp. nov., a novel mesophilic, sulfate-reducing chemolithoautotroph isolated from a deep-sea hydrothermal vent chimney in the Suiyo Seamount.</title>
        <authorList>
            <person name="Hashimoto Y."/>
            <person name="Nakagawa S."/>
        </authorList>
    </citation>
    <scope>NUCLEOTIDE SEQUENCE</scope>
    <source>
        <strain evidence="9">KT2</strain>
    </source>
</reference>
<feature type="domain" description="4Fe-4S ferredoxin-type" evidence="8">
    <location>
        <begin position="3"/>
        <end position="31"/>
    </location>
</feature>
<dbReference type="EMBL" id="AP024086">
    <property type="protein sequence ID" value="BCL59937.1"/>
    <property type="molecule type" value="Genomic_DNA"/>
</dbReference>
<sequence>MSKKVHIDEDECIGCESCVEICPDVFRFNDDTDKAEVIDEDSGGEECVEEAAASCPAECIHIDE</sequence>
<dbReference type="PANTHER" id="PTHR36923">
    <property type="entry name" value="FERREDOXIN"/>
    <property type="match status" value="1"/>
</dbReference>
<dbReference type="GO" id="GO:0051536">
    <property type="term" value="F:iron-sulfur cluster binding"/>
    <property type="evidence" value="ECO:0007669"/>
    <property type="project" value="UniProtKB-KW"/>
</dbReference>
<dbReference type="PROSITE" id="PS00198">
    <property type="entry name" value="4FE4S_FER_1"/>
    <property type="match status" value="1"/>
</dbReference>
<gene>
    <name evidence="9" type="ORF">DGMP_06300</name>
</gene>
<keyword evidence="3 7" id="KW-0479">Metal-binding</keyword>
<comment type="function">
    <text evidence="1 7">Ferredoxins are iron-sulfur proteins that transfer electrons in a wide variety of metabolic reactions.</text>
</comment>
<evidence type="ECO:0000256" key="6">
    <source>
        <dbReference type="ARBA" id="ARBA00023014"/>
    </source>
</evidence>
<dbReference type="Proteomes" id="UP000826725">
    <property type="component" value="Chromosome"/>
</dbReference>
<keyword evidence="4 7" id="KW-0249">Electron transport</keyword>
<dbReference type="InterPro" id="IPR017900">
    <property type="entry name" value="4Fe4S_Fe_S_CS"/>
</dbReference>
<evidence type="ECO:0000256" key="3">
    <source>
        <dbReference type="ARBA" id="ARBA00022723"/>
    </source>
</evidence>